<name>A0A502LA67_9GAMM</name>
<proteinExistence type="inferred from homology"/>
<dbReference type="AlphaFoldDB" id="A0A502LA67"/>
<evidence type="ECO:0000313" key="16">
    <source>
        <dbReference type="Proteomes" id="UP000315303"/>
    </source>
</evidence>
<evidence type="ECO:0000256" key="11">
    <source>
        <dbReference type="PROSITE-ProRule" id="PRU00284"/>
    </source>
</evidence>
<dbReference type="OrthoDB" id="2489132at2"/>
<dbReference type="InterPro" id="IPR004089">
    <property type="entry name" value="MCPsignal_dom"/>
</dbReference>
<evidence type="ECO:0000256" key="2">
    <source>
        <dbReference type="ARBA" id="ARBA00022475"/>
    </source>
</evidence>
<keyword evidence="5" id="KW-0997">Cell inner membrane</keyword>
<dbReference type="Gene3D" id="3.30.450.20">
    <property type="entry name" value="PAS domain"/>
    <property type="match status" value="2"/>
</dbReference>
<keyword evidence="9 11" id="KW-0807">Transducer</keyword>
<dbReference type="InterPro" id="IPR029151">
    <property type="entry name" value="Sensor-like_sf"/>
</dbReference>
<dbReference type="RefSeq" id="WP_140600912.1">
    <property type="nucleotide sequence ID" value="NZ_SAWY01000001.1"/>
</dbReference>
<dbReference type="GO" id="GO:0006935">
    <property type="term" value="P:chemotaxis"/>
    <property type="evidence" value="ECO:0007669"/>
    <property type="project" value="UniProtKB-KW"/>
</dbReference>
<dbReference type="CDD" id="cd11386">
    <property type="entry name" value="MCP_signal"/>
    <property type="match status" value="1"/>
</dbReference>
<keyword evidence="2" id="KW-1003">Cell membrane</keyword>
<keyword evidence="3" id="KW-0488">Methylation</keyword>
<accession>A0A502LA67</accession>
<dbReference type="PANTHER" id="PTHR32089">
    <property type="entry name" value="METHYL-ACCEPTING CHEMOTAXIS PROTEIN MCPB"/>
    <property type="match status" value="1"/>
</dbReference>
<comment type="caution">
    <text evidence="15">The sequence shown here is derived from an EMBL/GenBank/DDBJ whole genome shotgun (WGS) entry which is preliminary data.</text>
</comment>
<evidence type="ECO:0000256" key="10">
    <source>
        <dbReference type="ARBA" id="ARBA00029447"/>
    </source>
</evidence>
<dbReference type="PROSITE" id="PS50885">
    <property type="entry name" value="HAMP"/>
    <property type="match status" value="1"/>
</dbReference>
<evidence type="ECO:0000256" key="1">
    <source>
        <dbReference type="ARBA" id="ARBA00004651"/>
    </source>
</evidence>
<evidence type="ECO:0000259" key="13">
    <source>
        <dbReference type="PROSITE" id="PS50111"/>
    </source>
</evidence>
<dbReference type="FunFam" id="3.30.450.20:FF:000048">
    <property type="entry name" value="Methyl-accepting chemotaxis protein"/>
    <property type="match status" value="1"/>
</dbReference>
<dbReference type="CDD" id="cd12912">
    <property type="entry name" value="PDC2_MCP_like"/>
    <property type="match status" value="1"/>
</dbReference>
<dbReference type="EMBL" id="SAWY01000001">
    <property type="protein sequence ID" value="TPH19295.1"/>
    <property type="molecule type" value="Genomic_DNA"/>
</dbReference>
<evidence type="ECO:0000256" key="6">
    <source>
        <dbReference type="ARBA" id="ARBA00022692"/>
    </source>
</evidence>
<comment type="similarity">
    <text evidence="10">Belongs to the methyl-accepting chemotaxis (MCP) protein family.</text>
</comment>
<evidence type="ECO:0000256" key="5">
    <source>
        <dbReference type="ARBA" id="ARBA00022519"/>
    </source>
</evidence>
<dbReference type="Proteomes" id="UP000315303">
    <property type="component" value="Unassembled WGS sequence"/>
</dbReference>
<dbReference type="Pfam" id="PF00672">
    <property type="entry name" value="HAMP"/>
    <property type="match status" value="1"/>
</dbReference>
<evidence type="ECO:0000259" key="14">
    <source>
        <dbReference type="PROSITE" id="PS50885"/>
    </source>
</evidence>
<dbReference type="InterPro" id="IPR033479">
    <property type="entry name" value="dCache_1"/>
</dbReference>
<feature type="domain" description="Methyl-accepting transducer" evidence="13">
    <location>
        <begin position="351"/>
        <end position="587"/>
    </location>
</feature>
<evidence type="ECO:0000256" key="9">
    <source>
        <dbReference type="ARBA" id="ARBA00023224"/>
    </source>
</evidence>
<dbReference type="SMART" id="SM00283">
    <property type="entry name" value="MA"/>
    <property type="match status" value="1"/>
</dbReference>
<dbReference type="SUPFAM" id="SSF58104">
    <property type="entry name" value="Methyl-accepting chemotaxis protein (MCP) signaling domain"/>
    <property type="match status" value="1"/>
</dbReference>
<evidence type="ECO:0000256" key="4">
    <source>
        <dbReference type="ARBA" id="ARBA00022500"/>
    </source>
</evidence>
<dbReference type="SUPFAM" id="SSF103190">
    <property type="entry name" value="Sensory domain-like"/>
    <property type="match status" value="1"/>
</dbReference>
<evidence type="ECO:0000256" key="3">
    <source>
        <dbReference type="ARBA" id="ARBA00022481"/>
    </source>
</evidence>
<keyword evidence="4" id="KW-0145">Chemotaxis</keyword>
<feature type="transmembrane region" description="Helical" evidence="12">
    <location>
        <begin position="272"/>
        <end position="291"/>
    </location>
</feature>
<dbReference type="CDD" id="cd12913">
    <property type="entry name" value="PDC1_MCP_like"/>
    <property type="match status" value="1"/>
</dbReference>
<organism evidence="15 16">
    <name type="scientific">Litorilituus lipolyticus</name>
    <dbReference type="NCBI Taxonomy" id="2491017"/>
    <lineage>
        <taxon>Bacteria</taxon>
        <taxon>Pseudomonadati</taxon>
        <taxon>Pseudomonadota</taxon>
        <taxon>Gammaproteobacteria</taxon>
        <taxon>Alteromonadales</taxon>
        <taxon>Colwelliaceae</taxon>
        <taxon>Litorilituus</taxon>
    </lineage>
</organism>
<dbReference type="Gene3D" id="1.10.287.950">
    <property type="entry name" value="Methyl-accepting chemotaxis protein"/>
    <property type="match status" value="1"/>
</dbReference>
<dbReference type="GO" id="GO:0043200">
    <property type="term" value="P:response to amino acid"/>
    <property type="evidence" value="ECO:0007669"/>
    <property type="project" value="UniProtKB-ARBA"/>
</dbReference>
<keyword evidence="6 12" id="KW-0812">Transmembrane</keyword>
<keyword evidence="8 12" id="KW-0472">Membrane</keyword>
<dbReference type="CDD" id="cd06225">
    <property type="entry name" value="HAMP"/>
    <property type="match status" value="1"/>
</dbReference>
<gene>
    <name evidence="15" type="ORF">EPA86_00785</name>
</gene>
<dbReference type="GO" id="GO:0016597">
    <property type="term" value="F:amino acid binding"/>
    <property type="evidence" value="ECO:0007669"/>
    <property type="project" value="UniProtKB-ARBA"/>
</dbReference>
<evidence type="ECO:0000313" key="15">
    <source>
        <dbReference type="EMBL" id="TPH19295.1"/>
    </source>
</evidence>
<dbReference type="PROSITE" id="PS50111">
    <property type="entry name" value="CHEMOTAXIS_TRANSDUC_2"/>
    <property type="match status" value="1"/>
</dbReference>
<dbReference type="SMART" id="SM00304">
    <property type="entry name" value="HAMP"/>
    <property type="match status" value="1"/>
</dbReference>
<dbReference type="Pfam" id="PF02743">
    <property type="entry name" value="dCache_1"/>
    <property type="match status" value="1"/>
</dbReference>
<dbReference type="GO" id="GO:0007165">
    <property type="term" value="P:signal transduction"/>
    <property type="evidence" value="ECO:0007669"/>
    <property type="project" value="UniProtKB-KW"/>
</dbReference>
<comment type="subcellular location">
    <subcellularLocation>
        <location evidence="1">Cell membrane</location>
        <topology evidence="1">Multi-pass membrane protein</topology>
    </subcellularLocation>
</comment>
<keyword evidence="7 12" id="KW-1133">Transmembrane helix</keyword>
<protein>
    <submittedName>
        <fullName evidence="15">Methyl-accepting chemotaxis protein</fullName>
    </submittedName>
</protein>
<feature type="domain" description="HAMP" evidence="14">
    <location>
        <begin position="292"/>
        <end position="346"/>
    </location>
</feature>
<keyword evidence="16" id="KW-1185">Reference proteome</keyword>
<dbReference type="GO" id="GO:0005886">
    <property type="term" value="C:plasma membrane"/>
    <property type="evidence" value="ECO:0007669"/>
    <property type="project" value="UniProtKB-SubCell"/>
</dbReference>
<evidence type="ECO:0000256" key="7">
    <source>
        <dbReference type="ARBA" id="ARBA00022989"/>
    </source>
</evidence>
<reference evidence="15 16" key="1">
    <citation type="submission" date="2019-01" db="EMBL/GenBank/DDBJ databases">
        <title>Litorilituus lipolytica sp. nov., isolated from intertidal sand of the Yellow Sea in China.</title>
        <authorList>
            <person name="Liu A."/>
        </authorList>
    </citation>
    <scope>NUCLEOTIDE SEQUENCE [LARGE SCALE GENOMIC DNA]</scope>
    <source>
        <strain evidence="15 16">RZ04</strain>
    </source>
</reference>
<dbReference type="Pfam" id="PF00015">
    <property type="entry name" value="MCPsignal"/>
    <property type="match status" value="1"/>
</dbReference>
<evidence type="ECO:0000256" key="8">
    <source>
        <dbReference type="ARBA" id="ARBA00023136"/>
    </source>
</evidence>
<evidence type="ECO:0000256" key="12">
    <source>
        <dbReference type="SAM" id="Phobius"/>
    </source>
</evidence>
<dbReference type="InterPro" id="IPR003660">
    <property type="entry name" value="HAMP_dom"/>
</dbReference>
<sequence length="623" mass="68091">MKFVHKIAAASSALLIITITLLNTTQYLNLKSELNTTTDESIVDIVHGVKNTIAAELAGKKAIANYATSIIEQNPTRENITQIIRMPDIKEAFLLIGGGYESDGTNFKSNPNWDPGEGWDPRVRPWYIEAKKKNQLIITEPYADSATGEILISIATPINQSNNFFGAIFFDLSLSSLSKLVNSVKLFDAGYLFIVSEQGVVIAHPEGKYNGKKMSEFLPNSSINTGKMKSVIINDEEYDLRFVKVPNQDWYIGVLLNEKVAHQSVYTMRNNAIVYGVVALIISIITLRYLMRKLLKPLDDLNDAIQDVASGNGDLTKRLSTKTDKEFAELASGFNVFTGNLQEQVKRLKSSGKDILEGTEITERGASQSNEAMTTQMQEIELLATAMHEMATTASDVAANAQNAASAAQEAEDSTQMGSDIVNKTTESINVLSDKIEQAVKDVVILEDAAHSIETILQVINDIAEQTNLLALNAAIEAARAGEQGRGFAVVADEVRTLASRTQESTTEIRTMIDKLQQGTSTVSQAMKSSQDAASGTVEQAEKTGAALHSIYDAIKLINDMNIQIASAAEEQSSVAEEINSNTVKIKDLSNSVSEHTHRTNDAIQMQTVSVREQNEILDKFKV</sequence>
<dbReference type="PANTHER" id="PTHR32089:SF117">
    <property type="entry name" value="METHYL ACCEPTING SENSORY TRANSDUCER WITH CACHE_1 SMALL MOLECULE BINDING DOMAIN"/>
    <property type="match status" value="1"/>
</dbReference>
<dbReference type="FunFam" id="1.10.287.950:FF:000001">
    <property type="entry name" value="Methyl-accepting chemotaxis sensory transducer"/>
    <property type="match status" value="1"/>
</dbReference>